<evidence type="ECO:0000313" key="2">
    <source>
        <dbReference type="EMBL" id="DAE24579.1"/>
    </source>
</evidence>
<sequence>MLTDVYHSDIILIETKKGDQSMYTLFMCIVALVVMKAIFK</sequence>
<keyword evidence="1" id="KW-1133">Transmembrane helix</keyword>
<keyword evidence="1" id="KW-0472">Membrane</keyword>
<proteinExistence type="predicted"/>
<organism evidence="2">
    <name type="scientific">Siphoviridae sp. ctyvQ1</name>
    <dbReference type="NCBI Taxonomy" id="2826525"/>
    <lineage>
        <taxon>Viruses</taxon>
        <taxon>Duplodnaviria</taxon>
        <taxon>Heunggongvirae</taxon>
        <taxon>Uroviricota</taxon>
        <taxon>Caudoviricetes</taxon>
    </lineage>
</organism>
<protein>
    <submittedName>
        <fullName evidence="2">Uncharacterized protein</fullName>
    </submittedName>
</protein>
<name>A0A8S5R0F8_9CAUD</name>
<keyword evidence="1" id="KW-0812">Transmembrane</keyword>
<accession>A0A8S5R0F8</accession>
<evidence type="ECO:0000256" key="1">
    <source>
        <dbReference type="SAM" id="Phobius"/>
    </source>
</evidence>
<dbReference type="EMBL" id="BK015776">
    <property type="protein sequence ID" value="DAE24579.1"/>
    <property type="molecule type" value="Genomic_DNA"/>
</dbReference>
<reference evidence="2" key="1">
    <citation type="journal article" date="2021" name="Proc. Natl. Acad. Sci. U.S.A.">
        <title>A Catalog of Tens of Thousands of Viruses from Human Metagenomes Reveals Hidden Associations with Chronic Diseases.</title>
        <authorList>
            <person name="Tisza M.J."/>
            <person name="Buck C.B."/>
        </authorList>
    </citation>
    <scope>NUCLEOTIDE SEQUENCE</scope>
    <source>
        <strain evidence="2">CtyvQ1</strain>
    </source>
</reference>
<feature type="transmembrane region" description="Helical" evidence="1">
    <location>
        <begin position="20"/>
        <end position="39"/>
    </location>
</feature>